<keyword evidence="7" id="KW-0645">Protease</keyword>
<dbReference type="InterPro" id="IPR019757">
    <property type="entry name" value="Pept_S26A_signal_pept_1_Lys-AS"/>
</dbReference>
<dbReference type="GO" id="GO:0006465">
    <property type="term" value="P:signal peptide processing"/>
    <property type="evidence" value="ECO:0007669"/>
    <property type="project" value="InterPro"/>
</dbReference>
<feature type="active site" evidence="6">
    <location>
        <position position="60"/>
    </location>
</feature>
<protein>
    <recommendedName>
        <fullName evidence="4 7">Signal peptidase I</fullName>
        <ecNumber evidence="3 7">3.4.21.89</ecNumber>
    </recommendedName>
</protein>
<dbReference type="GO" id="GO:0004252">
    <property type="term" value="F:serine-type endopeptidase activity"/>
    <property type="evidence" value="ECO:0007669"/>
    <property type="project" value="InterPro"/>
</dbReference>
<dbReference type="SUPFAM" id="SSF51306">
    <property type="entry name" value="LexA/Signal peptidase"/>
    <property type="match status" value="1"/>
</dbReference>
<dbReference type="PRINTS" id="PR00727">
    <property type="entry name" value="LEADERPTASE"/>
</dbReference>
<dbReference type="GO" id="GO:0016020">
    <property type="term" value="C:membrane"/>
    <property type="evidence" value="ECO:0007669"/>
    <property type="project" value="UniProtKB-SubCell"/>
</dbReference>
<organism evidence="10 11">
    <name type="scientific">Sphingosinicella soli</name>
    <dbReference type="NCBI Taxonomy" id="333708"/>
    <lineage>
        <taxon>Bacteria</taxon>
        <taxon>Pseudomonadati</taxon>
        <taxon>Pseudomonadota</taxon>
        <taxon>Alphaproteobacteria</taxon>
        <taxon>Sphingomonadales</taxon>
        <taxon>Sphingosinicellaceae</taxon>
        <taxon>Sphingosinicella</taxon>
    </lineage>
</organism>
<dbReference type="Gene3D" id="2.10.109.10">
    <property type="entry name" value="Umud Fragment, subunit A"/>
    <property type="match status" value="1"/>
</dbReference>
<evidence type="ECO:0000256" key="6">
    <source>
        <dbReference type="PIRSR" id="PIRSR600223-1"/>
    </source>
</evidence>
<evidence type="ECO:0000256" key="5">
    <source>
        <dbReference type="ARBA" id="ARBA00022801"/>
    </source>
</evidence>
<comment type="catalytic activity">
    <reaction evidence="1 7">
        <text>Cleavage of hydrophobic, N-terminal signal or leader sequences from secreted and periplasmic proteins.</text>
        <dbReference type="EC" id="3.4.21.89"/>
    </reaction>
</comment>
<dbReference type="AlphaFoldDB" id="A0A7W7F596"/>
<dbReference type="PANTHER" id="PTHR43390">
    <property type="entry name" value="SIGNAL PEPTIDASE I"/>
    <property type="match status" value="1"/>
</dbReference>
<dbReference type="CDD" id="cd06530">
    <property type="entry name" value="S26_SPase_I"/>
    <property type="match status" value="1"/>
</dbReference>
<keyword evidence="11" id="KW-1185">Reference proteome</keyword>
<dbReference type="PROSITE" id="PS00760">
    <property type="entry name" value="SPASE_I_2"/>
    <property type="match status" value="1"/>
</dbReference>
<dbReference type="Pfam" id="PF10502">
    <property type="entry name" value="Peptidase_S26"/>
    <property type="match status" value="1"/>
</dbReference>
<comment type="similarity">
    <text evidence="2 7">Belongs to the peptidase S26 family.</text>
</comment>
<dbReference type="PANTHER" id="PTHR43390:SF1">
    <property type="entry name" value="CHLOROPLAST PROCESSING PEPTIDASE"/>
    <property type="match status" value="1"/>
</dbReference>
<name>A0A7W7F596_9SPHN</name>
<evidence type="ECO:0000313" key="10">
    <source>
        <dbReference type="EMBL" id="MBB4631145.1"/>
    </source>
</evidence>
<dbReference type="PROSITE" id="PS00761">
    <property type="entry name" value="SPASE_I_3"/>
    <property type="match status" value="1"/>
</dbReference>
<feature type="domain" description="Peptidase S26" evidence="9">
    <location>
        <begin position="31"/>
        <end position="255"/>
    </location>
</feature>
<dbReference type="EMBL" id="JACHNZ010000006">
    <property type="protein sequence ID" value="MBB4631145.1"/>
    <property type="molecule type" value="Genomic_DNA"/>
</dbReference>
<dbReference type="InterPro" id="IPR019758">
    <property type="entry name" value="Pept_S26A_signal_pept_1_CS"/>
</dbReference>
<evidence type="ECO:0000256" key="2">
    <source>
        <dbReference type="ARBA" id="ARBA00009370"/>
    </source>
</evidence>
<dbReference type="InterPro" id="IPR036286">
    <property type="entry name" value="LexA/Signal_pep-like_sf"/>
</dbReference>
<evidence type="ECO:0000256" key="4">
    <source>
        <dbReference type="ARBA" id="ARBA00019232"/>
    </source>
</evidence>
<evidence type="ECO:0000256" key="3">
    <source>
        <dbReference type="ARBA" id="ARBA00013208"/>
    </source>
</evidence>
<keyword evidence="5 7" id="KW-0378">Hydrolase</keyword>
<sequence>MTDPETADPSNDASRAVHQARGEQMLGSMKEGLRTIVGAVLIALFLRSFGYEPFNIPSESMLPRLYVGDYLFVAKWPYGYSRYSFPMGPPIFEGRIAGSAPERGDVAVFKTPSDNRTDFIKRVIGLPGDIVQMRGGALYLNGDAVPKRRVADFVVPQSPNMACLKGEVFVDESGERMCRYLRYEETLPGGRTYFVLDSDPASPGDDTAPFVVPEGHYFMMGDNRDNSSDSRFSIAEGGVSFVPAENFVGRAEIMFFSTDGSASWLLPWTWVSAARWERIGRLF</sequence>
<dbReference type="NCBIfam" id="TIGR02227">
    <property type="entry name" value="sigpep_I_bact"/>
    <property type="match status" value="1"/>
</dbReference>
<accession>A0A7W7F596</accession>
<feature type="region of interest" description="Disordered" evidence="8">
    <location>
        <begin position="1"/>
        <end position="20"/>
    </location>
</feature>
<dbReference type="GO" id="GO:0009003">
    <property type="term" value="F:signal peptidase activity"/>
    <property type="evidence" value="ECO:0007669"/>
    <property type="project" value="UniProtKB-EC"/>
</dbReference>
<evidence type="ECO:0000256" key="8">
    <source>
        <dbReference type="SAM" id="MobiDB-lite"/>
    </source>
</evidence>
<reference evidence="10 11" key="1">
    <citation type="submission" date="2020-08" db="EMBL/GenBank/DDBJ databases">
        <title>Genomic Encyclopedia of Type Strains, Phase IV (KMG-IV): sequencing the most valuable type-strain genomes for metagenomic binning, comparative biology and taxonomic classification.</title>
        <authorList>
            <person name="Goeker M."/>
        </authorList>
    </citation>
    <scope>NUCLEOTIDE SEQUENCE [LARGE SCALE GENOMIC DNA]</scope>
    <source>
        <strain evidence="10 11">DSM 17328</strain>
    </source>
</reference>
<comment type="caution">
    <text evidence="10">The sequence shown here is derived from an EMBL/GenBank/DDBJ whole genome shotgun (WGS) entry which is preliminary data.</text>
</comment>
<dbReference type="InterPro" id="IPR000223">
    <property type="entry name" value="Pept_S26A_signal_pept_1"/>
</dbReference>
<evidence type="ECO:0000256" key="1">
    <source>
        <dbReference type="ARBA" id="ARBA00000677"/>
    </source>
</evidence>
<evidence type="ECO:0000313" key="11">
    <source>
        <dbReference type="Proteomes" id="UP000566324"/>
    </source>
</evidence>
<comment type="subcellular location">
    <subcellularLocation>
        <location evidence="7">Membrane</location>
        <topology evidence="7">Single-pass type II membrane protein</topology>
    </subcellularLocation>
</comment>
<gene>
    <name evidence="10" type="ORF">GGQ98_000752</name>
</gene>
<feature type="active site" evidence="6">
    <location>
        <position position="121"/>
    </location>
</feature>
<evidence type="ECO:0000256" key="7">
    <source>
        <dbReference type="RuleBase" id="RU362042"/>
    </source>
</evidence>
<proteinExistence type="inferred from homology"/>
<evidence type="ECO:0000259" key="9">
    <source>
        <dbReference type="Pfam" id="PF10502"/>
    </source>
</evidence>
<dbReference type="EC" id="3.4.21.89" evidence="3 7"/>
<dbReference type="Proteomes" id="UP000566324">
    <property type="component" value="Unassembled WGS sequence"/>
</dbReference>
<dbReference type="InterPro" id="IPR019533">
    <property type="entry name" value="Peptidase_S26"/>
</dbReference>